<accession>A0A4Z2EJG5</accession>
<evidence type="ECO:0000313" key="2">
    <source>
        <dbReference type="EMBL" id="TNN28482.1"/>
    </source>
</evidence>
<dbReference type="EMBL" id="SRLO01006853">
    <property type="protein sequence ID" value="TNN28482.1"/>
    <property type="molecule type" value="Genomic_DNA"/>
</dbReference>
<dbReference type="Proteomes" id="UP000314294">
    <property type="component" value="Unassembled WGS sequence"/>
</dbReference>
<name>A0A4Z2EJG5_9TELE</name>
<reference evidence="2 3" key="1">
    <citation type="submission" date="2019-03" db="EMBL/GenBank/DDBJ databases">
        <title>First draft genome of Liparis tanakae, snailfish: a comprehensive survey of snailfish specific genes.</title>
        <authorList>
            <person name="Kim W."/>
            <person name="Song I."/>
            <person name="Jeong J.-H."/>
            <person name="Kim D."/>
            <person name="Kim S."/>
            <person name="Ryu S."/>
            <person name="Song J.Y."/>
            <person name="Lee S.K."/>
        </authorList>
    </citation>
    <scope>NUCLEOTIDE SEQUENCE [LARGE SCALE GENOMIC DNA]</scope>
    <source>
        <tissue evidence="2">Muscle</tissue>
    </source>
</reference>
<comment type="caution">
    <text evidence="2">The sequence shown here is derived from an EMBL/GenBank/DDBJ whole genome shotgun (WGS) entry which is preliminary data.</text>
</comment>
<dbReference type="AlphaFoldDB" id="A0A4Z2EJG5"/>
<evidence type="ECO:0000256" key="1">
    <source>
        <dbReference type="SAM" id="MobiDB-lite"/>
    </source>
</evidence>
<sequence length="82" mass="9362">MPWMMISGWNEAGRWLDSSVHRFKFRLRQTALAEAAAADHIIIPPHLSAQKKRKRGTSRTGCEWRTLFGSARGRPRNTEIGT</sequence>
<organism evidence="2 3">
    <name type="scientific">Liparis tanakae</name>
    <name type="common">Tanaka's snailfish</name>
    <dbReference type="NCBI Taxonomy" id="230148"/>
    <lineage>
        <taxon>Eukaryota</taxon>
        <taxon>Metazoa</taxon>
        <taxon>Chordata</taxon>
        <taxon>Craniata</taxon>
        <taxon>Vertebrata</taxon>
        <taxon>Euteleostomi</taxon>
        <taxon>Actinopterygii</taxon>
        <taxon>Neopterygii</taxon>
        <taxon>Teleostei</taxon>
        <taxon>Neoteleostei</taxon>
        <taxon>Acanthomorphata</taxon>
        <taxon>Eupercaria</taxon>
        <taxon>Perciformes</taxon>
        <taxon>Cottioidei</taxon>
        <taxon>Cottales</taxon>
        <taxon>Liparidae</taxon>
        <taxon>Liparis</taxon>
    </lineage>
</organism>
<protein>
    <submittedName>
        <fullName evidence="2">Uncharacterized protein</fullName>
    </submittedName>
</protein>
<gene>
    <name evidence="2" type="ORF">EYF80_061370</name>
</gene>
<evidence type="ECO:0000313" key="3">
    <source>
        <dbReference type="Proteomes" id="UP000314294"/>
    </source>
</evidence>
<keyword evidence="3" id="KW-1185">Reference proteome</keyword>
<feature type="region of interest" description="Disordered" evidence="1">
    <location>
        <begin position="46"/>
        <end position="82"/>
    </location>
</feature>
<proteinExistence type="predicted"/>